<dbReference type="SUPFAM" id="SSF54862">
    <property type="entry name" value="4Fe-4S ferredoxins"/>
    <property type="match status" value="1"/>
</dbReference>
<dbReference type="GO" id="GO:0051539">
    <property type="term" value="F:4 iron, 4 sulfur cluster binding"/>
    <property type="evidence" value="ECO:0007669"/>
    <property type="project" value="UniProtKB-KW"/>
</dbReference>
<comment type="caution">
    <text evidence="6">The sequence shown here is derived from an EMBL/GenBank/DDBJ whole genome shotgun (WGS) entry which is preliminary data.</text>
</comment>
<feature type="domain" description="4Fe-4S ferredoxin-type" evidence="5">
    <location>
        <begin position="8"/>
        <end position="37"/>
    </location>
</feature>
<proteinExistence type="predicted"/>
<evidence type="ECO:0000256" key="1">
    <source>
        <dbReference type="ARBA" id="ARBA00022485"/>
    </source>
</evidence>
<dbReference type="Gene3D" id="3.30.70.20">
    <property type="match status" value="1"/>
</dbReference>
<evidence type="ECO:0000259" key="5">
    <source>
        <dbReference type="PROSITE" id="PS51379"/>
    </source>
</evidence>
<evidence type="ECO:0000256" key="3">
    <source>
        <dbReference type="ARBA" id="ARBA00023004"/>
    </source>
</evidence>
<dbReference type="AlphaFoldDB" id="A0A841KTF9"/>
<dbReference type="InterPro" id="IPR017896">
    <property type="entry name" value="4Fe4S_Fe-S-bd"/>
</dbReference>
<keyword evidence="2" id="KW-0479">Metal-binding</keyword>
<organism evidence="6 7">
    <name type="scientific">Anaerosolibacter carboniphilus</name>
    <dbReference type="NCBI Taxonomy" id="1417629"/>
    <lineage>
        <taxon>Bacteria</taxon>
        <taxon>Bacillati</taxon>
        <taxon>Bacillota</taxon>
        <taxon>Clostridia</taxon>
        <taxon>Peptostreptococcales</taxon>
        <taxon>Thermotaleaceae</taxon>
        <taxon>Anaerosolibacter</taxon>
    </lineage>
</organism>
<keyword evidence="7" id="KW-1185">Reference proteome</keyword>
<dbReference type="PROSITE" id="PS51379">
    <property type="entry name" value="4FE4S_FER_2"/>
    <property type="match status" value="2"/>
</dbReference>
<dbReference type="EC" id="1.2.7.3" evidence="6"/>
<evidence type="ECO:0000256" key="4">
    <source>
        <dbReference type="ARBA" id="ARBA00023014"/>
    </source>
</evidence>
<evidence type="ECO:0000256" key="2">
    <source>
        <dbReference type="ARBA" id="ARBA00022723"/>
    </source>
</evidence>
<dbReference type="InterPro" id="IPR017900">
    <property type="entry name" value="4Fe4S_Fe_S_CS"/>
</dbReference>
<protein>
    <submittedName>
        <fullName evidence="6">2-oxoglutarate ferredoxin oxidoreductase subunit delta</fullName>
        <ecNumber evidence="6">1.2.7.3</ecNumber>
    </submittedName>
</protein>
<dbReference type="PROSITE" id="PS00198">
    <property type="entry name" value="4FE4S_FER_1"/>
    <property type="match status" value="1"/>
</dbReference>
<keyword evidence="4" id="KW-0411">Iron-sulfur</keyword>
<name>A0A841KTF9_9FIRM</name>
<dbReference type="GO" id="GO:0046872">
    <property type="term" value="F:metal ion binding"/>
    <property type="evidence" value="ECO:0007669"/>
    <property type="project" value="UniProtKB-KW"/>
</dbReference>
<evidence type="ECO:0000313" key="6">
    <source>
        <dbReference type="EMBL" id="MBB6216673.1"/>
    </source>
</evidence>
<dbReference type="PANTHER" id="PTHR43687">
    <property type="entry name" value="ADENYLYLSULFATE REDUCTASE, BETA SUBUNIT"/>
    <property type="match status" value="1"/>
</dbReference>
<dbReference type="InterPro" id="IPR050572">
    <property type="entry name" value="Fe-S_Ferredoxin"/>
</dbReference>
<dbReference type="RefSeq" id="WP_184311191.1">
    <property type="nucleotide sequence ID" value="NZ_JACHEN010000016.1"/>
</dbReference>
<keyword evidence="6" id="KW-0560">Oxidoreductase</keyword>
<evidence type="ECO:0000313" key="7">
    <source>
        <dbReference type="Proteomes" id="UP000579281"/>
    </source>
</evidence>
<sequence>MGNQKENLTLKIKKDWCKGCGICVAFCPKQVLDLKDDKIEIVDMEKCIKCGLCELRCPDFAIFLGGNEDEEK</sequence>
<dbReference type="GO" id="GO:0047553">
    <property type="term" value="F:2-oxoglutarate synthase activity"/>
    <property type="evidence" value="ECO:0007669"/>
    <property type="project" value="UniProtKB-EC"/>
</dbReference>
<dbReference type="Proteomes" id="UP000579281">
    <property type="component" value="Unassembled WGS sequence"/>
</dbReference>
<accession>A0A841KTF9</accession>
<feature type="domain" description="4Fe-4S ferredoxin-type" evidence="5">
    <location>
        <begin position="38"/>
        <end position="67"/>
    </location>
</feature>
<keyword evidence="1" id="KW-0004">4Fe-4S</keyword>
<keyword evidence="3" id="KW-0408">Iron</keyword>
<dbReference type="EMBL" id="JACHEN010000016">
    <property type="protein sequence ID" value="MBB6216673.1"/>
    <property type="molecule type" value="Genomic_DNA"/>
</dbReference>
<reference evidence="6 7" key="1">
    <citation type="submission" date="2020-08" db="EMBL/GenBank/DDBJ databases">
        <title>Genomic Encyclopedia of Type Strains, Phase IV (KMG-IV): sequencing the most valuable type-strain genomes for metagenomic binning, comparative biology and taxonomic classification.</title>
        <authorList>
            <person name="Goeker M."/>
        </authorList>
    </citation>
    <scope>NUCLEOTIDE SEQUENCE [LARGE SCALE GENOMIC DNA]</scope>
    <source>
        <strain evidence="6 7">DSM 103526</strain>
    </source>
</reference>
<gene>
    <name evidence="6" type="ORF">HNQ80_002777</name>
</gene>
<dbReference type="PANTHER" id="PTHR43687:SF4">
    <property type="entry name" value="BLR5484 PROTEIN"/>
    <property type="match status" value="1"/>
</dbReference>
<dbReference type="Pfam" id="PF12838">
    <property type="entry name" value="Fer4_7"/>
    <property type="match status" value="1"/>
</dbReference>